<sequence>KAGAEGGASSGKSSSRRSYQTAVFPFDIAEALPAENVRLQRMLLCLQRIPKVETSYRYRTEPHSNNNPLYHGFRHIFILLFIFEFKLFYI</sequence>
<evidence type="ECO:0000313" key="2">
    <source>
        <dbReference type="Proteomes" id="UP000199668"/>
    </source>
</evidence>
<organism evidence="1 2">
    <name type="scientific">Salibacterium qingdaonense</name>
    <dbReference type="NCBI Taxonomy" id="266892"/>
    <lineage>
        <taxon>Bacteria</taxon>
        <taxon>Bacillati</taxon>
        <taxon>Bacillota</taxon>
        <taxon>Bacilli</taxon>
        <taxon>Bacillales</taxon>
        <taxon>Bacillaceae</taxon>
    </lineage>
</organism>
<gene>
    <name evidence="1" type="ORF">SAMN04488054_1391</name>
</gene>
<dbReference type="RefSeq" id="WP_218151916.1">
    <property type="nucleotide sequence ID" value="NZ_FOTY01000039.1"/>
</dbReference>
<dbReference type="EMBL" id="FOTY01000039">
    <property type="protein sequence ID" value="SFM36886.1"/>
    <property type="molecule type" value="Genomic_DNA"/>
</dbReference>
<dbReference type="AlphaFoldDB" id="A0A1I4QAQ6"/>
<keyword evidence="2" id="KW-1185">Reference proteome</keyword>
<dbReference type="Proteomes" id="UP000199668">
    <property type="component" value="Unassembled WGS sequence"/>
</dbReference>
<protein>
    <submittedName>
        <fullName evidence="1">Uncharacterized protein</fullName>
    </submittedName>
</protein>
<reference evidence="1 2" key="1">
    <citation type="submission" date="2016-10" db="EMBL/GenBank/DDBJ databases">
        <authorList>
            <person name="de Groot N.N."/>
        </authorList>
    </citation>
    <scope>NUCLEOTIDE SEQUENCE [LARGE SCALE GENOMIC DNA]</scope>
    <source>
        <strain evidence="1 2">CGMCC 1.6134</strain>
    </source>
</reference>
<feature type="non-terminal residue" evidence="1">
    <location>
        <position position="1"/>
    </location>
</feature>
<evidence type="ECO:0000313" key="1">
    <source>
        <dbReference type="EMBL" id="SFM36886.1"/>
    </source>
</evidence>
<proteinExistence type="predicted"/>
<accession>A0A1I4QAQ6</accession>
<name>A0A1I4QAQ6_9BACI</name>